<dbReference type="Proteomes" id="UP000824469">
    <property type="component" value="Unassembled WGS sequence"/>
</dbReference>
<evidence type="ECO:0000313" key="2">
    <source>
        <dbReference type="EMBL" id="KAH9312007.1"/>
    </source>
</evidence>
<gene>
    <name evidence="2" type="ORF">KI387_027042</name>
</gene>
<evidence type="ECO:0000256" key="1">
    <source>
        <dbReference type="SAM" id="MobiDB-lite"/>
    </source>
</evidence>
<evidence type="ECO:0000313" key="3">
    <source>
        <dbReference type="Proteomes" id="UP000824469"/>
    </source>
</evidence>
<protein>
    <submittedName>
        <fullName evidence="2">Uncharacterized protein</fullName>
    </submittedName>
</protein>
<accession>A0AA38L913</accession>
<feature type="compositionally biased region" description="Acidic residues" evidence="1">
    <location>
        <begin position="8"/>
        <end position="20"/>
    </location>
</feature>
<sequence length="112" mass="12732">FSTKEEEQGMEEQESEDTDDPNTYIAENDDDEGEELEVNQEDINVHDSDGEGAEDTNDAFIFVRRKGTQGEEGTWSEERSEGASTKEPDMPKLTQEEVNEKVTREVEKIINT</sequence>
<reference evidence="2 3" key="1">
    <citation type="journal article" date="2021" name="Nat. Plants">
        <title>The Taxus genome provides insights into paclitaxel biosynthesis.</title>
        <authorList>
            <person name="Xiong X."/>
            <person name="Gou J."/>
            <person name="Liao Q."/>
            <person name="Li Y."/>
            <person name="Zhou Q."/>
            <person name="Bi G."/>
            <person name="Li C."/>
            <person name="Du R."/>
            <person name="Wang X."/>
            <person name="Sun T."/>
            <person name="Guo L."/>
            <person name="Liang H."/>
            <person name="Lu P."/>
            <person name="Wu Y."/>
            <person name="Zhang Z."/>
            <person name="Ro D.K."/>
            <person name="Shang Y."/>
            <person name="Huang S."/>
            <person name="Yan J."/>
        </authorList>
    </citation>
    <scope>NUCLEOTIDE SEQUENCE [LARGE SCALE GENOMIC DNA]</scope>
    <source>
        <strain evidence="2">Ta-2019</strain>
    </source>
</reference>
<keyword evidence="3" id="KW-1185">Reference proteome</keyword>
<feature type="region of interest" description="Disordered" evidence="1">
    <location>
        <begin position="1"/>
        <end position="36"/>
    </location>
</feature>
<feature type="compositionally biased region" description="Basic and acidic residues" evidence="1">
    <location>
        <begin position="76"/>
        <end position="112"/>
    </location>
</feature>
<dbReference type="AlphaFoldDB" id="A0AA38L913"/>
<comment type="caution">
    <text evidence="2">The sequence shown here is derived from an EMBL/GenBank/DDBJ whole genome shotgun (WGS) entry which is preliminary data.</text>
</comment>
<feature type="region of interest" description="Disordered" evidence="1">
    <location>
        <begin position="65"/>
        <end position="112"/>
    </location>
</feature>
<proteinExistence type="predicted"/>
<feature type="non-terminal residue" evidence="2">
    <location>
        <position position="112"/>
    </location>
</feature>
<organism evidence="2 3">
    <name type="scientific">Taxus chinensis</name>
    <name type="common">Chinese yew</name>
    <name type="synonym">Taxus wallichiana var. chinensis</name>
    <dbReference type="NCBI Taxonomy" id="29808"/>
    <lineage>
        <taxon>Eukaryota</taxon>
        <taxon>Viridiplantae</taxon>
        <taxon>Streptophyta</taxon>
        <taxon>Embryophyta</taxon>
        <taxon>Tracheophyta</taxon>
        <taxon>Spermatophyta</taxon>
        <taxon>Pinopsida</taxon>
        <taxon>Pinidae</taxon>
        <taxon>Conifers II</taxon>
        <taxon>Cupressales</taxon>
        <taxon>Taxaceae</taxon>
        <taxon>Taxus</taxon>
    </lineage>
</organism>
<dbReference type="EMBL" id="JAHRHJ020000006">
    <property type="protein sequence ID" value="KAH9312007.1"/>
    <property type="molecule type" value="Genomic_DNA"/>
</dbReference>
<name>A0AA38L913_TAXCH</name>
<feature type="compositionally biased region" description="Acidic residues" evidence="1">
    <location>
        <begin position="27"/>
        <end position="36"/>
    </location>
</feature>
<feature type="non-terminal residue" evidence="2">
    <location>
        <position position="1"/>
    </location>
</feature>